<feature type="region of interest" description="Disordered" evidence="6">
    <location>
        <begin position="169"/>
        <end position="209"/>
    </location>
</feature>
<reference evidence="8" key="2">
    <citation type="submission" date="2021-02" db="EMBL/GenBank/DDBJ databases">
        <authorList>
            <person name="Kimball J.A."/>
            <person name="Haas M.W."/>
            <person name="Macchietto M."/>
            <person name="Kono T."/>
            <person name="Duquette J."/>
            <person name="Shao M."/>
        </authorList>
    </citation>
    <scope>NUCLEOTIDE SEQUENCE</scope>
    <source>
        <tissue evidence="8">Fresh leaf tissue</tissue>
    </source>
</reference>
<gene>
    <name evidence="8" type="ORF">GUJ93_ZPchr0001g29389</name>
</gene>
<dbReference type="PROSITE" id="PS51294">
    <property type="entry name" value="HTH_MYB"/>
    <property type="match status" value="1"/>
</dbReference>
<keyword evidence="4" id="KW-0804">Transcription</keyword>
<dbReference type="GO" id="GO:0003700">
    <property type="term" value="F:DNA-binding transcription factor activity"/>
    <property type="evidence" value="ECO:0007669"/>
    <property type="project" value="InterPro"/>
</dbReference>
<protein>
    <recommendedName>
        <fullName evidence="7">HTH myb-type domain-containing protein</fullName>
    </recommendedName>
</protein>
<dbReference type="InterPro" id="IPR058673">
    <property type="entry name" value="HHO5-like_N"/>
</dbReference>
<comment type="caution">
    <text evidence="8">The sequence shown here is derived from an EMBL/GenBank/DDBJ whole genome shotgun (WGS) entry which is preliminary data.</text>
</comment>
<feature type="domain" description="HTH myb-type" evidence="7">
    <location>
        <begin position="286"/>
        <end position="346"/>
    </location>
</feature>
<evidence type="ECO:0000313" key="8">
    <source>
        <dbReference type="EMBL" id="KAG8053235.1"/>
    </source>
</evidence>
<feature type="compositionally biased region" description="Pro residues" evidence="6">
    <location>
        <begin position="433"/>
        <end position="442"/>
    </location>
</feature>
<dbReference type="InterPro" id="IPR044787">
    <property type="entry name" value="HHO5-like"/>
</dbReference>
<feature type="compositionally biased region" description="Basic and acidic residues" evidence="6">
    <location>
        <begin position="457"/>
        <end position="470"/>
    </location>
</feature>
<dbReference type="NCBIfam" id="TIGR01557">
    <property type="entry name" value="myb_SHAQKYF"/>
    <property type="match status" value="1"/>
</dbReference>
<sequence length="520" mass="54832">MASSSSDLTLDYKPNGDCGGGGGGGVYQVMPTQQAAAAAALVVDHHMTTTGQATQKLQEFLSRLEEERLKIDAFKRELPLCMQLLNHAMEAYRQQLESYQLGSQHGAAAAAAAARPLVLEEFIPLKNIGIDAAAAAAAAATVDNNAGSNAPSEKASWMVSAQLWNGPAVDTAAKGPQTPKEHSEHPLDTTPKLSALDGSGGAFLPFSKENTMTDGTSAALPELALAPAEKDAITVAAAEVDKRPYGHDAGSNNGVLARRDGQNQNGAKPTSTAPDGQSVPPPPPQTHRKARRCWSPELHRRFVNALQILGGAQVATPKQIRELMKVDGLTNDEVKSHLQKYRLHTRRPMAAAPTPTATGPQLVVLGGIWVPPEYATQAAAPGIYGAHPATQPHYTAAVAAQEYYHHQSPAAVHHHLQHHPAAAAMVVHHRAVAPPPPPPLLPPTYKSAKRVGSPPHSEGRGSGGRERSESIEEGEGEEREDDDDDDDEMAAAAANKNDADANDADEDITTTTSAAAAIKY</sequence>
<evidence type="ECO:0000256" key="4">
    <source>
        <dbReference type="ARBA" id="ARBA00023163"/>
    </source>
</evidence>
<feature type="compositionally biased region" description="Polar residues" evidence="6">
    <location>
        <begin position="262"/>
        <end position="275"/>
    </location>
</feature>
<dbReference type="PANTHER" id="PTHR31003">
    <property type="entry name" value="MYB FAMILY TRANSCRIPTION FACTOR"/>
    <property type="match status" value="1"/>
</dbReference>
<keyword evidence="9" id="KW-1185">Reference proteome</keyword>
<evidence type="ECO:0000313" key="9">
    <source>
        <dbReference type="Proteomes" id="UP000729402"/>
    </source>
</evidence>
<dbReference type="EMBL" id="JAAALK010000288">
    <property type="protein sequence ID" value="KAG8053235.1"/>
    <property type="molecule type" value="Genomic_DNA"/>
</dbReference>
<evidence type="ECO:0000256" key="5">
    <source>
        <dbReference type="ARBA" id="ARBA00023242"/>
    </source>
</evidence>
<name>A0A8J5V7T1_ZIZPA</name>
<dbReference type="Pfam" id="PF00249">
    <property type="entry name" value="Myb_DNA-binding"/>
    <property type="match status" value="1"/>
</dbReference>
<evidence type="ECO:0000256" key="2">
    <source>
        <dbReference type="ARBA" id="ARBA00023015"/>
    </source>
</evidence>
<dbReference type="Pfam" id="PF26575">
    <property type="entry name" value="HHO5_N"/>
    <property type="match status" value="1"/>
</dbReference>
<keyword evidence="3" id="KW-0238">DNA-binding</keyword>
<feature type="region of interest" description="Disordered" evidence="6">
    <location>
        <begin position="243"/>
        <end position="294"/>
    </location>
</feature>
<feature type="region of interest" description="Disordered" evidence="6">
    <location>
        <begin position="431"/>
        <end position="520"/>
    </location>
</feature>
<evidence type="ECO:0000256" key="1">
    <source>
        <dbReference type="ARBA" id="ARBA00004123"/>
    </source>
</evidence>
<accession>A0A8J5V7T1</accession>
<evidence type="ECO:0000256" key="3">
    <source>
        <dbReference type="ARBA" id="ARBA00023125"/>
    </source>
</evidence>
<organism evidence="8 9">
    <name type="scientific">Zizania palustris</name>
    <name type="common">Northern wild rice</name>
    <dbReference type="NCBI Taxonomy" id="103762"/>
    <lineage>
        <taxon>Eukaryota</taxon>
        <taxon>Viridiplantae</taxon>
        <taxon>Streptophyta</taxon>
        <taxon>Embryophyta</taxon>
        <taxon>Tracheophyta</taxon>
        <taxon>Spermatophyta</taxon>
        <taxon>Magnoliopsida</taxon>
        <taxon>Liliopsida</taxon>
        <taxon>Poales</taxon>
        <taxon>Poaceae</taxon>
        <taxon>BOP clade</taxon>
        <taxon>Oryzoideae</taxon>
        <taxon>Oryzeae</taxon>
        <taxon>Zizaniinae</taxon>
        <taxon>Zizania</taxon>
    </lineage>
</organism>
<evidence type="ECO:0000259" key="7">
    <source>
        <dbReference type="PROSITE" id="PS51294"/>
    </source>
</evidence>
<dbReference type="InterPro" id="IPR017930">
    <property type="entry name" value="Myb_dom"/>
</dbReference>
<dbReference type="InterPro" id="IPR001005">
    <property type="entry name" value="SANT/Myb"/>
</dbReference>
<dbReference type="AlphaFoldDB" id="A0A8J5V7T1"/>
<keyword evidence="5" id="KW-0539">Nucleus</keyword>
<dbReference type="PANTHER" id="PTHR31003:SF19">
    <property type="entry name" value="MYB FAMILY TRANSCRIPTION FACTOR EFM"/>
    <property type="match status" value="1"/>
</dbReference>
<keyword evidence="2" id="KW-0805">Transcription regulation</keyword>
<comment type="subcellular location">
    <subcellularLocation>
        <location evidence="1">Nucleus</location>
    </subcellularLocation>
</comment>
<dbReference type="Proteomes" id="UP000729402">
    <property type="component" value="Unassembled WGS sequence"/>
</dbReference>
<reference evidence="8" key="1">
    <citation type="journal article" date="2021" name="bioRxiv">
        <title>Whole Genome Assembly and Annotation of Northern Wild Rice, Zizania palustris L., Supports a Whole Genome Duplication in the Zizania Genus.</title>
        <authorList>
            <person name="Haas M."/>
            <person name="Kono T."/>
            <person name="Macchietto M."/>
            <person name="Millas R."/>
            <person name="McGilp L."/>
            <person name="Shao M."/>
            <person name="Duquette J."/>
            <person name="Hirsch C.N."/>
            <person name="Kimball J."/>
        </authorList>
    </citation>
    <scope>NUCLEOTIDE SEQUENCE</scope>
    <source>
        <tissue evidence="8">Fresh leaf tissue</tissue>
    </source>
</reference>
<dbReference type="GO" id="GO:0005634">
    <property type="term" value="C:nucleus"/>
    <property type="evidence" value="ECO:0007669"/>
    <property type="project" value="UniProtKB-SubCell"/>
</dbReference>
<feature type="compositionally biased region" description="Acidic residues" evidence="6">
    <location>
        <begin position="471"/>
        <end position="489"/>
    </location>
</feature>
<dbReference type="GO" id="GO:0003677">
    <property type="term" value="F:DNA binding"/>
    <property type="evidence" value="ECO:0007669"/>
    <property type="project" value="UniProtKB-KW"/>
</dbReference>
<evidence type="ECO:0000256" key="6">
    <source>
        <dbReference type="SAM" id="MobiDB-lite"/>
    </source>
</evidence>
<proteinExistence type="predicted"/>
<dbReference type="FunFam" id="1.10.10.60:FF:000002">
    <property type="entry name" value="Myb family transcription factor"/>
    <property type="match status" value="1"/>
</dbReference>
<dbReference type="InterPro" id="IPR006447">
    <property type="entry name" value="Myb_dom_plants"/>
</dbReference>
<dbReference type="OrthoDB" id="1908613at2759"/>
<feature type="compositionally biased region" description="Low complexity" evidence="6">
    <location>
        <begin position="509"/>
        <end position="520"/>
    </location>
</feature>